<dbReference type="Pfam" id="PF01047">
    <property type="entry name" value="MarR"/>
    <property type="match status" value="1"/>
</dbReference>
<evidence type="ECO:0000256" key="3">
    <source>
        <dbReference type="ARBA" id="ARBA00023163"/>
    </source>
</evidence>
<sequence>MNAYAKWAEILITGHQAGPTQEDASALAEKLRHTLGKFVRAIRLQAETPTTSQSETLALLESNGPLSVAELASFRNVRHQSMRLVVTQLEGNGLVGRLPNPADGRSQLLSITAKGQDQLSQSRGIRTSKIAALIEERLSDQERQTLQAAIAILDRLS</sequence>
<dbReference type="InterPro" id="IPR036390">
    <property type="entry name" value="WH_DNA-bd_sf"/>
</dbReference>
<dbReference type="PROSITE" id="PS50995">
    <property type="entry name" value="HTH_MARR_2"/>
    <property type="match status" value="1"/>
</dbReference>
<dbReference type="GO" id="GO:0003677">
    <property type="term" value="F:DNA binding"/>
    <property type="evidence" value="ECO:0007669"/>
    <property type="project" value="UniProtKB-KW"/>
</dbReference>
<reference evidence="5 6" key="1">
    <citation type="submission" date="2018-05" db="EMBL/GenBank/DDBJ databases">
        <title>The draft genome of strain NS-104.</title>
        <authorList>
            <person name="Hang P."/>
            <person name="Jiang J."/>
        </authorList>
    </citation>
    <scope>NUCLEOTIDE SEQUENCE [LARGE SCALE GENOMIC DNA]</scope>
    <source>
        <strain evidence="5 6">NS-104</strain>
    </source>
</reference>
<dbReference type="InterPro" id="IPR023187">
    <property type="entry name" value="Tscrpt_reg_MarR-type_CS"/>
</dbReference>
<protein>
    <submittedName>
        <fullName evidence="5">MarR family transcriptional regulator</fullName>
    </submittedName>
</protein>
<dbReference type="InterPro" id="IPR052526">
    <property type="entry name" value="HTH-type_Bedaq_tolerance"/>
</dbReference>
<keyword evidence="2" id="KW-0238">DNA-binding</keyword>
<dbReference type="GO" id="GO:0003700">
    <property type="term" value="F:DNA-binding transcription factor activity"/>
    <property type="evidence" value="ECO:0007669"/>
    <property type="project" value="InterPro"/>
</dbReference>
<organism evidence="5 6">
    <name type="scientific">Metarhizobium album</name>
    <dbReference type="NCBI Taxonomy" id="2182425"/>
    <lineage>
        <taxon>Bacteria</taxon>
        <taxon>Pseudomonadati</taxon>
        <taxon>Pseudomonadota</taxon>
        <taxon>Alphaproteobacteria</taxon>
        <taxon>Hyphomicrobiales</taxon>
        <taxon>Rhizobiaceae</taxon>
        <taxon>Metarhizobium</taxon>
    </lineage>
</organism>
<comment type="caution">
    <text evidence="5">The sequence shown here is derived from an EMBL/GenBank/DDBJ whole genome shotgun (WGS) entry which is preliminary data.</text>
</comment>
<proteinExistence type="predicted"/>
<dbReference type="SUPFAM" id="SSF46785">
    <property type="entry name" value="Winged helix' DNA-binding domain"/>
    <property type="match status" value="1"/>
</dbReference>
<dbReference type="PANTHER" id="PTHR39515:SF2">
    <property type="entry name" value="HTH-TYPE TRANSCRIPTIONAL REGULATOR RV0880"/>
    <property type="match status" value="1"/>
</dbReference>
<dbReference type="Gene3D" id="1.10.287.100">
    <property type="match status" value="1"/>
</dbReference>
<dbReference type="Gene3D" id="1.10.10.10">
    <property type="entry name" value="Winged helix-like DNA-binding domain superfamily/Winged helix DNA-binding domain"/>
    <property type="match status" value="1"/>
</dbReference>
<dbReference type="EMBL" id="QFBC01000016">
    <property type="protein sequence ID" value="PWE53472.1"/>
    <property type="molecule type" value="Genomic_DNA"/>
</dbReference>
<dbReference type="InterPro" id="IPR000835">
    <property type="entry name" value="HTH_MarR-typ"/>
</dbReference>
<name>A0A2U2DJH7_9HYPH</name>
<dbReference type="InterPro" id="IPR036388">
    <property type="entry name" value="WH-like_DNA-bd_sf"/>
</dbReference>
<feature type="domain" description="HTH marR-type" evidence="4">
    <location>
        <begin position="21"/>
        <end position="157"/>
    </location>
</feature>
<dbReference type="SMART" id="SM00347">
    <property type="entry name" value="HTH_MARR"/>
    <property type="match status" value="1"/>
</dbReference>
<dbReference type="Proteomes" id="UP000245252">
    <property type="component" value="Unassembled WGS sequence"/>
</dbReference>
<keyword evidence="3" id="KW-0804">Transcription</keyword>
<accession>A0A2U2DJH7</accession>
<dbReference type="AlphaFoldDB" id="A0A2U2DJH7"/>
<gene>
    <name evidence="5" type="ORF">DEM27_26210</name>
</gene>
<evidence type="ECO:0000313" key="6">
    <source>
        <dbReference type="Proteomes" id="UP000245252"/>
    </source>
</evidence>
<evidence type="ECO:0000259" key="4">
    <source>
        <dbReference type="PROSITE" id="PS50995"/>
    </source>
</evidence>
<keyword evidence="1" id="KW-0805">Transcription regulation</keyword>
<evidence type="ECO:0000256" key="2">
    <source>
        <dbReference type="ARBA" id="ARBA00023125"/>
    </source>
</evidence>
<evidence type="ECO:0000256" key="1">
    <source>
        <dbReference type="ARBA" id="ARBA00023015"/>
    </source>
</evidence>
<dbReference type="PROSITE" id="PS01117">
    <property type="entry name" value="HTH_MARR_1"/>
    <property type="match status" value="1"/>
</dbReference>
<dbReference type="PANTHER" id="PTHR39515">
    <property type="entry name" value="CONSERVED PROTEIN"/>
    <property type="match status" value="1"/>
</dbReference>
<evidence type="ECO:0000313" key="5">
    <source>
        <dbReference type="EMBL" id="PWE53472.1"/>
    </source>
</evidence>
<keyword evidence="6" id="KW-1185">Reference proteome</keyword>
<dbReference type="OrthoDB" id="582199at2"/>